<dbReference type="EMBL" id="MLGG01000035">
    <property type="protein sequence ID" value="KAK1453279.1"/>
    <property type="molecule type" value="Genomic_DNA"/>
</dbReference>
<reference evidence="1 2" key="1">
    <citation type="submission" date="2016-10" db="EMBL/GenBank/DDBJ databases">
        <title>The genome sequence of Colletotrichum fioriniae PJ7.</title>
        <authorList>
            <person name="Baroncelli R."/>
        </authorList>
    </citation>
    <scope>NUCLEOTIDE SEQUENCE [LARGE SCALE GENOMIC DNA]</scope>
    <source>
        <strain evidence="1">Col 31</strain>
    </source>
</reference>
<proteinExistence type="predicted"/>
<name>A0AAI9UAA1_9PEZI</name>
<keyword evidence="2" id="KW-1185">Reference proteome</keyword>
<protein>
    <submittedName>
        <fullName evidence="1">Uncharacterized protein</fullName>
    </submittedName>
</protein>
<dbReference type="Proteomes" id="UP001239795">
    <property type="component" value="Unassembled WGS sequence"/>
</dbReference>
<evidence type="ECO:0000313" key="1">
    <source>
        <dbReference type="EMBL" id="KAK1453279.1"/>
    </source>
</evidence>
<dbReference type="AlphaFoldDB" id="A0AAI9UAA1"/>
<evidence type="ECO:0000313" key="2">
    <source>
        <dbReference type="Proteomes" id="UP001239795"/>
    </source>
</evidence>
<organism evidence="1 2">
    <name type="scientific">Colletotrichum melonis</name>
    <dbReference type="NCBI Taxonomy" id="1209925"/>
    <lineage>
        <taxon>Eukaryota</taxon>
        <taxon>Fungi</taxon>
        <taxon>Dikarya</taxon>
        <taxon>Ascomycota</taxon>
        <taxon>Pezizomycotina</taxon>
        <taxon>Sordariomycetes</taxon>
        <taxon>Hypocreomycetidae</taxon>
        <taxon>Glomerellales</taxon>
        <taxon>Glomerellaceae</taxon>
        <taxon>Colletotrichum</taxon>
        <taxon>Colletotrichum acutatum species complex</taxon>
    </lineage>
</organism>
<sequence length="52" mass="5921">MLAKFDFDAQILVPIRTFETLPWLKVQVATVVVLNQQDGMCLTWEECIIPVG</sequence>
<comment type="caution">
    <text evidence="1">The sequence shown here is derived from an EMBL/GenBank/DDBJ whole genome shotgun (WGS) entry which is preliminary data.</text>
</comment>
<gene>
    <name evidence="1" type="ORF">CMEL01_04938</name>
</gene>
<accession>A0AAI9UAA1</accession>